<evidence type="ECO:0000256" key="4">
    <source>
        <dbReference type="ARBA" id="ARBA00023136"/>
    </source>
</evidence>
<feature type="transmembrane region" description="Helical" evidence="7">
    <location>
        <begin position="258"/>
        <end position="284"/>
    </location>
</feature>
<dbReference type="InterPro" id="IPR011701">
    <property type="entry name" value="MFS"/>
</dbReference>
<keyword evidence="3 7" id="KW-1133">Transmembrane helix</keyword>
<comment type="subcellular location">
    <subcellularLocation>
        <location evidence="1">Membrane</location>
        <topology evidence="1">Multi-pass membrane protein</topology>
    </subcellularLocation>
</comment>
<feature type="compositionally biased region" description="Low complexity" evidence="6">
    <location>
        <begin position="470"/>
        <end position="480"/>
    </location>
</feature>
<dbReference type="SUPFAM" id="SSF103473">
    <property type="entry name" value="MFS general substrate transporter"/>
    <property type="match status" value="1"/>
</dbReference>
<feature type="region of interest" description="Disordered" evidence="6">
    <location>
        <begin position="452"/>
        <end position="480"/>
    </location>
</feature>
<evidence type="ECO:0000256" key="1">
    <source>
        <dbReference type="ARBA" id="ARBA00004141"/>
    </source>
</evidence>
<evidence type="ECO:0000256" key="5">
    <source>
        <dbReference type="ARBA" id="ARBA00038227"/>
    </source>
</evidence>
<feature type="transmembrane region" description="Helical" evidence="7">
    <location>
        <begin position="195"/>
        <end position="217"/>
    </location>
</feature>
<evidence type="ECO:0000256" key="7">
    <source>
        <dbReference type="SAM" id="Phobius"/>
    </source>
</evidence>
<dbReference type="Gene3D" id="1.20.1250.20">
    <property type="entry name" value="MFS general substrate transporter like domains"/>
    <property type="match status" value="1"/>
</dbReference>
<feature type="transmembrane region" description="Helical" evidence="7">
    <location>
        <begin position="413"/>
        <end position="439"/>
    </location>
</feature>
<comment type="similarity">
    <text evidence="5">Belongs to the major facilitator superfamily. SLC46A family.</text>
</comment>
<proteinExistence type="inferred from homology"/>
<evidence type="ECO:0008006" key="10">
    <source>
        <dbReference type="Google" id="ProtNLM"/>
    </source>
</evidence>
<protein>
    <recommendedName>
        <fullName evidence="10">Solute carrier family 46 member 3</fullName>
    </recommendedName>
</protein>
<dbReference type="Proteomes" id="UP001221898">
    <property type="component" value="Unassembled WGS sequence"/>
</dbReference>
<sequence length="480" mass="51799">MKRLYLVEPVVAIYSFASFMVYPLVQQYVYRRLWQELTNTTYPVVDTSGCANNSSNHSSQYEEVERAASLFSLYIELSSLIPALVVTLLLVAYSDHRGRRLTILSPLVGSLLYTVSLLAICFFELNLYLIVAVSFVSALFGSWGTLLGGCFSYVADVSEDGKQKTQRMAAVDMVIGVLSGAASVSTGYFLRATGFSWPFFTASLLHSANLLYVLFVLEETVKVPESAGVHEGPPRVPMLKLLSGVCRLFASADRRRNALLVLLLLTFTVYSFCDIGTMSLVTLYELSEPLCWNEILIGYGAALSTTSFLTSFAGVALLSHCLPNLPIVLIGLLSIMTGLAMTAFAKTTLLMFLVRVPMALAIMPAPVLRSMMSKIASKSEQGALFACVAFLQTLSTSVAFITFSSLYAVTVAWFPGFCFLVAAGLCLIPMALMGVVGVLGSSEAVETEALISGEEMDGQHATPPPRLRNKGNSSSSGASA</sequence>
<feature type="transmembrane region" description="Helical" evidence="7">
    <location>
        <begin position="5"/>
        <end position="25"/>
    </location>
</feature>
<feature type="transmembrane region" description="Helical" evidence="7">
    <location>
        <begin position="350"/>
        <end position="371"/>
    </location>
</feature>
<feature type="transmembrane region" description="Helical" evidence="7">
    <location>
        <begin position="129"/>
        <end position="155"/>
    </location>
</feature>
<evidence type="ECO:0000256" key="3">
    <source>
        <dbReference type="ARBA" id="ARBA00022989"/>
    </source>
</evidence>
<comment type="caution">
    <text evidence="8">The sequence shown here is derived from an EMBL/GenBank/DDBJ whole genome shotgun (WGS) entry which is preliminary data.</text>
</comment>
<feature type="transmembrane region" description="Helical" evidence="7">
    <location>
        <begin position="296"/>
        <end position="318"/>
    </location>
</feature>
<keyword evidence="9" id="KW-1185">Reference proteome</keyword>
<feature type="transmembrane region" description="Helical" evidence="7">
    <location>
        <begin position="325"/>
        <end position="344"/>
    </location>
</feature>
<dbReference type="EMBL" id="JAINUG010000052">
    <property type="protein sequence ID" value="KAJ8404699.1"/>
    <property type="molecule type" value="Genomic_DNA"/>
</dbReference>
<feature type="transmembrane region" description="Helical" evidence="7">
    <location>
        <begin position="167"/>
        <end position="189"/>
    </location>
</feature>
<gene>
    <name evidence="8" type="ORF">AAFF_G00335620</name>
</gene>
<evidence type="ECO:0000256" key="6">
    <source>
        <dbReference type="SAM" id="MobiDB-lite"/>
    </source>
</evidence>
<reference evidence="8" key="1">
    <citation type="journal article" date="2023" name="Science">
        <title>Genome structures resolve the early diversification of teleost fishes.</title>
        <authorList>
            <person name="Parey E."/>
            <person name="Louis A."/>
            <person name="Montfort J."/>
            <person name="Bouchez O."/>
            <person name="Roques C."/>
            <person name="Iampietro C."/>
            <person name="Lluch J."/>
            <person name="Castinel A."/>
            <person name="Donnadieu C."/>
            <person name="Desvignes T."/>
            <person name="Floi Bucao C."/>
            <person name="Jouanno E."/>
            <person name="Wen M."/>
            <person name="Mejri S."/>
            <person name="Dirks R."/>
            <person name="Jansen H."/>
            <person name="Henkel C."/>
            <person name="Chen W.J."/>
            <person name="Zahm M."/>
            <person name="Cabau C."/>
            <person name="Klopp C."/>
            <person name="Thompson A.W."/>
            <person name="Robinson-Rechavi M."/>
            <person name="Braasch I."/>
            <person name="Lecointre G."/>
            <person name="Bobe J."/>
            <person name="Postlethwait J.H."/>
            <person name="Berthelot C."/>
            <person name="Roest Crollius H."/>
            <person name="Guiguen Y."/>
        </authorList>
    </citation>
    <scope>NUCLEOTIDE SEQUENCE</scope>
    <source>
        <strain evidence="8">NC1722</strain>
    </source>
</reference>
<evidence type="ECO:0000313" key="8">
    <source>
        <dbReference type="EMBL" id="KAJ8404699.1"/>
    </source>
</evidence>
<feature type="transmembrane region" description="Helical" evidence="7">
    <location>
        <begin position="103"/>
        <end position="123"/>
    </location>
</feature>
<dbReference type="Pfam" id="PF07690">
    <property type="entry name" value="MFS_1"/>
    <property type="match status" value="1"/>
</dbReference>
<organism evidence="8 9">
    <name type="scientific">Aldrovandia affinis</name>
    <dbReference type="NCBI Taxonomy" id="143900"/>
    <lineage>
        <taxon>Eukaryota</taxon>
        <taxon>Metazoa</taxon>
        <taxon>Chordata</taxon>
        <taxon>Craniata</taxon>
        <taxon>Vertebrata</taxon>
        <taxon>Euteleostomi</taxon>
        <taxon>Actinopterygii</taxon>
        <taxon>Neopterygii</taxon>
        <taxon>Teleostei</taxon>
        <taxon>Notacanthiformes</taxon>
        <taxon>Halosauridae</taxon>
        <taxon>Aldrovandia</taxon>
    </lineage>
</organism>
<accession>A0AAD7WQK7</accession>
<name>A0AAD7WQK7_9TELE</name>
<dbReference type="PANTHER" id="PTHR23507:SF32">
    <property type="entry name" value="SI:DKEY-5G14.1"/>
    <property type="match status" value="1"/>
</dbReference>
<keyword evidence="4 7" id="KW-0472">Membrane</keyword>
<dbReference type="PANTHER" id="PTHR23507">
    <property type="entry name" value="ZGC:174356"/>
    <property type="match status" value="1"/>
</dbReference>
<dbReference type="GO" id="GO:0005765">
    <property type="term" value="C:lysosomal membrane"/>
    <property type="evidence" value="ECO:0007669"/>
    <property type="project" value="TreeGrafter"/>
</dbReference>
<evidence type="ECO:0000313" key="9">
    <source>
        <dbReference type="Proteomes" id="UP001221898"/>
    </source>
</evidence>
<feature type="transmembrane region" description="Helical" evidence="7">
    <location>
        <begin position="383"/>
        <end position="407"/>
    </location>
</feature>
<dbReference type="GO" id="GO:0034486">
    <property type="term" value="P:vacuolar transmembrane transport"/>
    <property type="evidence" value="ECO:0007669"/>
    <property type="project" value="TreeGrafter"/>
</dbReference>
<dbReference type="InterPro" id="IPR036259">
    <property type="entry name" value="MFS_trans_sf"/>
</dbReference>
<dbReference type="GO" id="GO:0022857">
    <property type="term" value="F:transmembrane transporter activity"/>
    <property type="evidence" value="ECO:0007669"/>
    <property type="project" value="InterPro"/>
</dbReference>
<evidence type="ECO:0000256" key="2">
    <source>
        <dbReference type="ARBA" id="ARBA00022692"/>
    </source>
</evidence>
<keyword evidence="2 7" id="KW-0812">Transmembrane</keyword>
<feature type="transmembrane region" description="Helical" evidence="7">
    <location>
        <begin position="71"/>
        <end position="91"/>
    </location>
</feature>
<dbReference type="AlphaFoldDB" id="A0AAD7WQK7"/>